<accession>A0A0F9S948</accession>
<comment type="caution">
    <text evidence="1">The sequence shown here is derived from an EMBL/GenBank/DDBJ whole genome shotgun (WGS) entry which is preliminary data.</text>
</comment>
<proteinExistence type="predicted"/>
<organism evidence="1">
    <name type="scientific">marine sediment metagenome</name>
    <dbReference type="NCBI Taxonomy" id="412755"/>
    <lineage>
        <taxon>unclassified sequences</taxon>
        <taxon>metagenomes</taxon>
        <taxon>ecological metagenomes</taxon>
    </lineage>
</organism>
<dbReference type="AlphaFoldDB" id="A0A0F9S948"/>
<sequence length="67" mass="7938">MGKVWETKFTPEGERRMVYLEEKLGLSRGDVVERALTYYRALWDEKDKGATVVFHYEGSELRELVIR</sequence>
<gene>
    <name evidence="1" type="ORF">LCGC14_0500220</name>
</gene>
<name>A0A0F9S948_9ZZZZ</name>
<evidence type="ECO:0000313" key="1">
    <source>
        <dbReference type="EMBL" id="KKN63574.1"/>
    </source>
</evidence>
<dbReference type="EMBL" id="LAZR01000585">
    <property type="protein sequence ID" value="KKN63574.1"/>
    <property type="molecule type" value="Genomic_DNA"/>
</dbReference>
<reference evidence="1" key="1">
    <citation type="journal article" date="2015" name="Nature">
        <title>Complex archaea that bridge the gap between prokaryotes and eukaryotes.</title>
        <authorList>
            <person name="Spang A."/>
            <person name="Saw J.H."/>
            <person name="Jorgensen S.L."/>
            <person name="Zaremba-Niedzwiedzka K."/>
            <person name="Martijn J."/>
            <person name="Lind A.E."/>
            <person name="van Eijk R."/>
            <person name="Schleper C."/>
            <person name="Guy L."/>
            <person name="Ettema T.J."/>
        </authorList>
    </citation>
    <scope>NUCLEOTIDE SEQUENCE</scope>
</reference>
<protein>
    <submittedName>
        <fullName evidence="1">Uncharacterized protein</fullName>
    </submittedName>
</protein>